<evidence type="ECO:0000313" key="2">
    <source>
        <dbReference type="EMBL" id="KAJ4761936.1"/>
    </source>
</evidence>
<evidence type="ECO:0000313" key="4">
    <source>
        <dbReference type="Proteomes" id="UP001140206"/>
    </source>
</evidence>
<accession>A0AAV8HI67</accession>
<dbReference type="Proteomes" id="UP001140206">
    <property type="component" value="Chromosome 4"/>
</dbReference>
<dbReference type="PANTHER" id="PTHR36012:SF2">
    <property type="entry name" value="OS08G0385000 PROTEIN"/>
    <property type="match status" value="1"/>
</dbReference>
<feature type="compositionally biased region" description="Basic and acidic residues" evidence="1">
    <location>
        <begin position="73"/>
        <end position="89"/>
    </location>
</feature>
<feature type="region of interest" description="Disordered" evidence="1">
    <location>
        <begin position="1"/>
        <end position="89"/>
    </location>
</feature>
<dbReference type="PANTHER" id="PTHR36012">
    <property type="entry name" value="OS01G0654400 PROTEIN"/>
    <property type="match status" value="1"/>
</dbReference>
<protein>
    <submittedName>
        <fullName evidence="3">Seed maturation protein</fullName>
    </submittedName>
</protein>
<evidence type="ECO:0000313" key="3">
    <source>
        <dbReference type="EMBL" id="KAJ4814428.1"/>
    </source>
</evidence>
<organism evidence="3 4">
    <name type="scientific">Rhynchospora pubera</name>
    <dbReference type="NCBI Taxonomy" id="906938"/>
    <lineage>
        <taxon>Eukaryota</taxon>
        <taxon>Viridiplantae</taxon>
        <taxon>Streptophyta</taxon>
        <taxon>Embryophyta</taxon>
        <taxon>Tracheophyta</taxon>
        <taxon>Spermatophyta</taxon>
        <taxon>Magnoliopsida</taxon>
        <taxon>Liliopsida</taxon>
        <taxon>Poales</taxon>
        <taxon>Cyperaceae</taxon>
        <taxon>Cyperoideae</taxon>
        <taxon>Rhynchosporeae</taxon>
        <taxon>Rhynchospora</taxon>
    </lineage>
</organism>
<proteinExistence type="predicted"/>
<feature type="compositionally biased region" description="Polar residues" evidence="1">
    <location>
        <begin position="45"/>
        <end position="56"/>
    </location>
</feature>
<sequence>MEPSNQRLIPLGSRRRAMPVRGEAPVGRRVSSSDMSGAQGAQPKGSFTATTCHSQPQPLPAATQDQPKMALRSNKDEPGVPVDKSEDKVKDAHWLGWARLRCQF</sequence>
<dbReference type="EMBL" id="JAMFTS010000001">
    <property type="protein sequence ID" value="KAJ4814428.1"/>
    <property type="molecule type" value="Genomic_DNA"/>
</dbReference>
<evidence type="ECO:0000256" key="1">
    <source>
        <dbReference type="SAM" id="MobiDB-lite"/>
    </source>
</evidence>
<dbReference type="AlphaFoldDB" id="A0AAV8HI67"/>
<reference evidence="3" key="1">
    <citation type="submission" date="2022-08" db="EMBL/GenBank/DDBJ databases">
        <authorList>
            <person name="Marques A."/>
        </authorList>
    </citation>
    <scope>NUCLEOTIDE SEQUENCE</scope>
    <source>
        <strain evidence="3">RhyPub2mFocal</strain>
        <tissue evidence="3">Leaves</tissue>
    </source>
</reference>
<dbReference type="CDD" id="cd23010">
    <property type="entry name" value="PM41-like"/>
    <property type="match status" value="1"/>
</dbReference>
<dbReference type="Proteomes" id="UP001140206">
    <property type="component" value="Chromosome 1"/>
</dbReference>
<dbReference type="EMBL" id="JAMFTS010000004">
    <property type="protein sequence ID" value="KAJ4761936.1"/>
    <property type="molecule type" value="Genomic_DNA"/>
</dbReference>
<comment type="caution">
    <text evidence="3">The sequence shown here is derived from an EMBL/GenBank/DDBJ whole genome shotgun (WGS) entry which is preliminary data.</text>
</comment>
<keyword evidence="4" id="KW-1185">Reference proteome</keyword>
<gene>
    <name evidence="3" type="ORF">LUZ62_026994</name>
    <name evidence="2" type="ORF">LUZ62_072311</name>
</gene>
<name>A0AAV8HI67_9POAL</name>